<keyword evidence="2" id="KW-0812">Transmembrane</keyword>
<dbReference type="RefSeq" id="WP_265266723.1">
    <property type="nucleotide sequence ID" value="NZ_JAIHOM010000179.1"/>
</dbReference>
<dbReference type="EMBL" id="JAIHOM010000179">
    <property type="protein sequence ID" value="MCW6038798.1"/>
    <property type="molecule type" value="Genomic_DNA"/>
</dbReference>
<reference evidence="3 4" key="1">
    <citation type="submission" date="2021-08" db="EMBL/GenBank/DDBJ databases">
        <title>Draft genome sequence of Spirulina subsalsa with high tolerance to salinity and hype-accumulation of phycocyanin.</title>
        <authorList>
            <person name="Pei H."/>
            <person name="Jiang L."/>
        </authorList>
    </citation>
    <scope>NUCLEOTIDE SEQUENCE [LARGE SCALE GENOMIC DNA]</scope>
    <source>
        <strain evidence="3 4">FACHB-351</strain>
    </source>
</reference>
<feature type="compositionally biased region" description="Low complexity" evidence="1">
    <location>
        <begin position="124"/>
        <end position="141"/>
    </location>
</feature>
<keyword evidence="2" id="KW-0472">Membrane</keyword>
<feature type="region of interest" description="Disordered" evidence="1">
    <location>
        <begin position="94"/>
        <end position="202"/>
    </location>
</feature>
<protein>
    <submittedName>
        <fullName evidence="3">Uncharacterized protein</fullName>
    </submittedName>
</protein>
<dbReference type="Proteomes" id="UP001526426">
    <property type="component" value="Unassembled WGS sequence"/>
</dbReference>
<evidence type="ECO:0000256" key="1">
    <source>
        <dbReference type="SAM" id="MobiDB-lite"/>
    </source>
</evidence>
<evidence type="ECO:0000313" key="4">
    <source>
        <dbReference type="Proteomes" id="UP001526426"/>
    </source>
</evidence>
<feature type="transmembrane region" description="Helical" evidence="2">
    <location>
        <begin position="20"/>
        <end position="39"/>
    </location>
</feature>
<sequence>MTNIPAFKTHHYHHRQPQDCSNRFLVTGGLVLLVAYMIGASSHYRDLDRLQAEALNPVDGESLTLEQQVGLWASQYLESPLDHQAETGVSSALDHFFNSAPPPAESERVSETAVSAAPEGSDGTVSRPTPSSTTPMSHPPSTVAPSQGATSSPMYGSRGRSPVASERMEVKPRRISQSNRTPLRGVENEVQRTPPRTQPVVTTPQPVAVQTPLPTPSVASGREIPLYNSPSQRIVTMREALRRGEMTPSPNLQEVRQGVKNIRYQVEGTEAVTRRRQQLEELRSQKGDALPRPMQGNGEGFSATSRPLREAN</sequence>
<gene>
    <name evidence="3" type="ORF">K4A83_21365</name>
</gene>
<keyword evidence="4" id="KW-1185">Reference proteome</keyword>
<feature type="region of interest" description="Disordered" evidence="1">
    <location>
        <begin position="274"/>
        <end position="312"/>
    </location>
</feature>
<feature type="compositionally biased region" description="Low complexity" evidence="1">
    <location>
        <begin position="191"/>
        <end position="202"/>
    </location>
</feature>
<feature type="compositionally biased region" description="Basic and acidic residues" evidence="1">
    <location>
        <begin position="277"/>
        <end position="286"/>
    </location>
</feature>
<evidence type="ECO:0000256" key="2">
    <source>
        <dbReference type="SAM" id="Phobius"/>
    </source>
</evidence>
<keyword evidence="2" id="KW-1133">Transmembrane helix</keyword>
<organism evidence="3 4">
    <name type="scientific">Spirulina subsalsa FACHB-351</name>
    <dbReference type="NCBI Taxonomy" id="234711"/>
    <lineage>
        <taxon>Bacteria</taxon>
        <taxon>Bacillati</taxon>
        <taxon>Cyanobacteriota</taxon>
        <taxon>Cyanophyceae</taxon>
        <taxon>Spirulinales</taxon>
        <taxon>Spirulinaceae</taxon>
        <taxon>Spirulina</taxon>
    </lineage>
</organism>
<evidence type="ECO:0000313" key="3">
    <source>
        <dbReference type="EMBL" id="MCW6038798.1"/>
    </source>
</evidence>
<comment type="caution">
    <text evidence="3">The sequence shown here is derived from an EMBL/GenBank/DDBJ whole genome shotgun (WGS) entry which is preliminary data.</text>
</comment>
<accession>A0ABT3LBA8</accession>
<name>A0ABT3LBA8_9CYAN</name>
<feature type="compositionally biased region" description="Polar residues" evidence="1">
    <location>
        <begin position="143"/>
        <end position="154"/>
    </location>
</feature>
<proteinExistence type="predicted"/>